<evidence type="ECO:0000313" key="3">
    <source>
        <dbReference type="Proteomes" id="UP000242913"/>
    </source>
</evidence>
<dbReference type="OrthoDB" id="10509125at2759"/>
<accession>A0A238BRK3</accession>
<dbReference type="Proteomes" id="UP000242913">
    <property type="component" value="Unassembled WGS sequence"/>
</dbReference>
<keyword evidence="1" id="KW-1133">Transmembrane helix</keyword>
<keyword evidence="1" id="KW-0472">Membrane</keyword>
<keyword evidence="1" id="KW-0812">Transmembrane</keyword>
<feature type="non-terminal residue" evidence="2">
    <location>
        <position position="143"/>
    </location>
</feature>
<organism evidence="2 3">
    <name type="scientific">Onchocerca flexuosa</name>
    <dbReference type="NCBI Taxonomy" id="387005"/>
    <lineage>
        <taxon>Eukaryota</taxon>
        <taxon>Metazoa</taxon>
        <taxon>Ecdysozoa</taxon>
        <taxon>Nematoda</taxon>
        <taxon>Chromadorea</taxon>
        <taxon>Rhabditida</taxon>
        <taxon>Spirurina</taxon>
        <taxon>Spiruromorpha</taxon>
        <taxon>Filarioidea</taxon>
        <taxon>Onchocercidae</taxon>
        <taxon>Onchocerca</taxon>
    </lineage>
</organism>
<evidence type="ECO:0000313" key="2">
    <source>
        <dbReference type="EMBL" id="OZC07295.1"/>
    </source>
</evidence>
<dbReference type="EMBL" id="KZ270036">
    <property type="protein sequence ID" value="OZC07295.1"/>
    <property type="molecule type" value="Genomic_DNA"/>
</dbReference>
<sequence>MKQVDIYKSSTTNKADYGQHSRRQLAKSPTRSTERSVTLQQTILLTIIYYIEDWCQYLLWITLLYVIGIRDRESFLRNRRMKCDQKRNKKQHLGQLKRNGLPRVCTKDCIDHYGLQSMHSTLSIDHNNANSIVLTDPLKCTLS</sequence>
<protein>
    <submittedName>
        <fullName evidence="2">Uncharacterized protein</fullName>
    </submittedName>
</protein>
<keyword evidence="3" id="KW-1185">Reference proteome</keyword>
<proteinExistence type="predicted"/>
<reference evidence="2 3" key="1">
    <citation type="submission" date="2015-12" db="EMBL/GenBank/DDBJ databases">
        <title>Draft genome of the nematode, Onchocerca flexuosa.</title>
        <authorList>
            <person name="Mitreva M."/>
        </authorList>
    </citation>
    <scope>NUCLEOTIDE SEQUENCE [LARGE SCALE GENOMIC DNA]</scope>
    <source>
        <strain evidence="2">Red Deer</strain>
    </source>
</reference>
<feature type="transmembrane region" description="Helical" evidence="1">
    <location>
        <begin position="47"/>
        <end position="69"/>
    </location>
</feature>
<gene>
    <name evidence="2" type="ORF">X798_05715</name>
</gene>
<name>A0A238BRK3_9BILA</name>
<dbReference type="AlphaFoldDB" id="A0A238BRK3"/>
<evidence type="ECO:0000256" key="1">
    <source>
        <dbReference type="SAM" id="Phobius"/>
    </source>
</evidence>